<keyword evidence="3" id="KW-1133">Transmembrane helix</keyword>
<dbReference type="SMART" id="SM00267">
    <property type="entry name" value="GGDEF"/>
    <property type="match status" value="1"/>
</dbReference>
<evidence type="ECO:0000256" key="2">
    <source>
        <dbReference type="ARBA" id="ARBA00034247"/>
    </source>
</evidence>
<dbReference type="NCBIfam" id="TIGR00254">
    <property type="entry name" value="GGDEF"/>
    <property type="match status" value="1"/>
</dbReference>
<dbReference type="GO" id="GO:0005886">
    <property type="term" value="C:plasma membrane"/>
    <property type="evidence" value="ECO:0007669"/>
    <property type="project" value="TreeGrafter"/>
</dbReference>
<evidence type="ECO:0000256" key="1">
    <source>
        <dbReference type="ARBA" id="ARBA00012528"/>
    </source>
</evidence>
<dbReference type="PROSITE" id="PS50887">
    <property type="entry name" value="GGDEF"/>
    <property type="match status" value="1"/>
</dbReference>
<dbReference type="RefSeq" id="WP_252161381.1">
    <property type="nucleotide sequence ID" value="NZ_CP098809.1"/>
</dbReference>
<feature type="transmembrane region" description="Helical" evidence="3">
    <location>
        <begin position="267"/>
        <end position="293"/>
    </location>
</feature>
<dbReference type="InterPro" id="IPR050469">
    <property type="entry name" value="Diguanylate_Cyclase"/>
</dbReference>
<keyword evidence="5" id="KW-0614">Plasmid</keyword>
<keyword evidence="3" id="KW-0812">Transmembrane</keyword>
<proteinExistence type="predicted"/>
<keyword evidence="3" id="KW-0472">Membrane</keyword>
<dbReference type="GO" id="GO:0052621">
    <property type="term" value="F:diguanylate cyclase activity"/>
    <property type="evidence" value="ECO:0007669"/>
    <property type="project" value="UniProtKB-EC"/>
</dbReference>
<dbReference type="Pfam" id="PF07695">
    <property type="entry name" value="7TMR-DISM_7TM"/>
    <property type="match status" value="1"/>
</dbReference>
<dbReference type="InterPro" id="IPR000160">
    <property type="entry name" value="GGDEF_dom"/>
</dbReference>
<dbReference type="InterPro" id="IPR029787">
    <property type="entry name" value="Nucleotide_cyclase"/>
</dbReference>
<protein>
    <recommendedName>
        <fullName evidence="1">diguanylate cyclase</fullName>
        <ecNumber evidence="1">2.7.7.65</ecNumber>
    </recommendedName>
</protein>
<organism evidence="5 6">
    <name type="scientific">Ensifer adhaerens</name>
    <name type="common">Sinorhizobium morelense</name>
    <dbReference type="NCBI Taxonomy" id="106592"/>
    <lineage>
        <taxon>Bacteria</taxon>
        <taxon>Pseudomonadati</taxon>
        <taxon>Pseudomonadota</taxon>
        <taxon>Alphaproteobacteria</taxon>
        <taxon>Hyphomicrobiales</taxon>
        <taxon>Rhizobiaceae</taxon>
        <taxon>Sinorhizobium/Ensifer group</taxon>
        <taxon>Ensifer</taxon>
    </lineage>
</organism>
<sequence>MDDCPLVVVQRLAPELKTGSVSGPRFAFRRYSKVVAFRRADNRCVFAALNGIESFWLYRSPMLGGGFRSRALAVFLLLLMLTHLGVGSTHAGGSSNIRNSCWASGRISENVITIVLAAERWSCDDRKFSIDSERVLLRFDLRPGDSPPRYFLSRRSALEAVHLLAIDQDGAVRQASVSAAALPSSMAGGYFKAPLPVVTDATRQVVVAIDLPSHRMTLERAYLAPVDVAVDSIDDMQLLTFVAGLAGMLAMLLIFNAAFYRILREPFVLWHSALTLSLLMTIMTSSSLSVVFFDPPAMILSWMTTLLFGMTVASGAMFTYSFIEPGLMHPALRRLLPYCAASALFLSAFHAAFPFVARPIQSTAYTAAFAPILIIFILSMIDALRRGSRAAKFQAVGYTPMIAVGLIRLVTGVVPWFDSIDATLAFYAGCLFEALFTTLGVADRFVTMKRERDRARIEADLLERLSETDPLTGLLNRRAIEGQFAQLRADGFATLAVIDLDHFKSINDVNGHAVGDAVLKAVANAFQTGPDVRAYRLGGEEFVLLLRGNDAATLAERRRQAIPVIVASTVPGLERPVTASMGVADTFGDEGFEKLYERADKLLYEAKSAGRNRTRSTIKAETDLEIFVKEQAFAN</sequence>
<dbReference type="CDD" id="cd01949">
    <property type="entry name" value="GGDEF"/>
    <property type="match status" value="1"/>
</dbReference>
<feature type="transmembrane region" description="Helical" evidence="3">
    <location>
        <begin position="335"/>
        <end position="357"/>
    </location>
</feature>
<dbReference type="Gene3D" id="3.30.70.270">
    <property type="match status" value="1"/>
</dbReference>
<dbReference type="AlphaFoldDB" id="A0A9Q9DDZ7"/>
<feature type="transmembrane region" description="Helical" evidence="3">
    <location>
        <begin position="299"/>
        <end position="323"/>
    </location>
</feature>
<dbReference type="GO" id="GO:1902201">
    <property type="term" value="P:negative regulation of bacterial-type flagellum-dependent cell motility"/>
    <property type="evidence" value="ECO:0007669"/>
    <property type="project" value="TreeGrafter"/>
</dbReference>
<geneLocation type="plasmid" evidence="5 6">
    <name>pB</name>
</geneLocation>
<dbReference type="Pfam" id="PF00990">
    <property type="entry name" value="GGDEF"/>
    <property type="match status" value="1"/>
</dbReference>
<evidence type="ECO:0000313" key="5">
    <source>
        <dbReference type="EMBL" id="USJ28149.1"/>
    </source>
</evidence>
<dbReference type="PANTHER" id="PTHR45138:SF9">
    <property type="entry name" value="DIGUANYLATE CYCLASE DGCM-RELATED"/>
    <property type="match status" value="1"/>
</dbReference>
<feature type="transmembrane region" description="Helical" evidence="3">
    <location>
        <begin position="396"/>
        <end position="417"/>
    </location>
</feature>
<dbReference type="InterPro" id="IPR043128">
    <property type="entry name" value="Rev_trsase/Diguanyl_cyclase"/>
</dbReference>
<dbReference type="InterPro" id="IPR011623">
    <property type="entry name" value="7TMR_DISM_rcpt_extracell_dom1"/>
</dbReference>
<evidence type="ECO:0000259" key="4">
    <source>
        <dbReference type="PROSITE" id="PS50887"/>
    </source>
</evidence>
<dbReference type="EC" id="2.7.7.65" evidence="1"/>
<dbReference type="Proteomes" id="UP001055460">
    <property type="component" value="Plasmid pB"/>
</dbReference>
<evidence type="ECO:0000256" key="3">
    <source>
        <dbReference type="SAM" id="Phobius"/>
    </source>
</evidence>
<feature type="transmembrane region" description="Helical" evidence="3">
    <location>
        <begin position="363"/>
        <end position="384"/>
    </location>
</feature>
<comment type="catalytic activity">
    <reaction evidence="2">
        <text>2 GTP = 3',3'-c-di-GMP + 2 diphosphate</text>
        <dbReference type="Rhea" id="RHEA:24898"/>
        <dbReference type="ChEBI" id="CHEBI:33019"/>
        <dbReference type="ChEBI" id="CHEBI:37565"/>
        <dbReference type="ChEBI" id="CHEBI:58805"/>
        <dbReference type="EC" id="2.7.7.65"/>
    </reaction>
</comment>
<feature type="domain" description="GGDEF" evidence="4">
    <location>
        <begin position="491"/>
        <end position="619"/>
    </location>
</feature>
<evidence type="ECO:0000313" key="6">
    <source>
        <dbReference type="Proteomes" id="UP001055460"/>
    </source>
</evidence>
<accession>A0A9Q9DDZ7</accession>
<dbReference type="SUPFAM" id="SSF55073">
    <property type="entry name" value="Nucleotide cyclase"/>
    <property type="match status" value="1"/>
</dbReference>
<name>A0A9Q9DDZ7_ENSAD</name>
<reference evidence="5" key="1">
    <citation type="submission" date="2022-06" db="EMBL/GenBank/DDBJ databases">
        <title>Physiological and biochemical characterization and genomic elucidation of a strain of the genus Ensifer adhaerens M8 that combines arsenic oxidation and chromium reduction.</title>
        <authorList>
            <person name="Li X."/>
            <person name="Yu c."/>
        </authorList>
    </citation>
    <scope>NUCLEOTIDE SEQUENCE</scope>
    <source>
        <strain evidence="5">M8</strain>
        <plasmid evidence="5">pB</plasmid>
    </source>
</reference>
<feature type="transmembrane region" description="Helical" evidence="3">
    <location>
        <begin position="238"/>
        <end position="260"/>
    </location>
</feature>
<dbReference type="PANTHER" id="PTHR45138">
    <property type="entry name" value="REGULATORY COMPONENTS OF SENSORY TRANSDUCTION SYSTEM"/>
    <property type="match status" value="1"/>
</dbReference>
<gene>
    <name evidence="5" type="ORF">NE863_30325</name>
</gene>
<dbReference type="GO" id="GO:0043709">
    <property type="term" value="P:cell adhesion involved in single-species biofilm formation"/>
    <property type="evidence" value="ECO:0007669"/>
    <property type="project" value="TreeGrafter"/>
</dbReference>
<feature type="transmembrane region" description="Helical" evidence="3">
    <location>
        <begin position="423"/>
        <end position="446"/>
    </location>
</feature>
<dbReference type="EMBL" id="CP098809">
    <property type="protein sequence ID" value="USJ28149.1"/>
    <property type="molecule type" value="Genomic_DNA"/>
</dbReference>